<feature type="transmembrane region" description="Helical" evidence="1">
    <location>
        <begin position="461"/>
        <end position="482"/>
    </location>
</feature>
<evidence type="ECO:0000313" key="3">
    <source>
        <dbReference type="EMBL" id="SHJ15192.1"/>
    </source>
</evidence>
<protein>
    <submittedName>
        <fullName evidence="3">Glycosyltransferase, GT2 family</fullName>
    </submittedName>
</protein>
<feature type="transmembrane region" description="Helical" evidence="1">
    <location>
        <begin position="642"/>
        <end position="661"/>
    </location>
</feature>
<dbReference type="GO" id="GO:0016740">
    <property type="term" value="F:transferase activity"/>
    <property type="evidence" value="ECO:0007669"/>
    <property type="project" value="UniProtKB-KW"/>
</dbReference>
<dbReference type="Proteomes" id="UP000184512">
    <property type="component" value="Unassembled WGS sequence"/>
</dbReference>
<dbReference type="AlphaFoldDB" id="A0A1M6GZ38"/>
<keyword evidence="1" id="KW-0812">Transmembrane</keyword>
<dbReference type="Gene3D" id="3.90.550.10">
    <property type="entry name" value="Spore Coat Polysaccharide Biosynthesis Protein SpsA, Chain A"/>
    <property type="match status" value="1"/>
</dbReference>
<evidence type="ECO:0000313" key="4">
    <source>
        <dbReference type="Proteomes" id="UP000184512"/>
    </source>
</evidence>
<dbReference type="EMBL" id="FQZG01000029">
    <property type="protein sequence ID" value="SHJ15192.1"/>
    <property type="molecule type" value="Genomic_DNA"/>
</dbReference>
<feature type="domain" description="Glycosyltransferase 2-like" evidence="2">
    <location>
        <begin position="37"/>
        <end position="149"/>
    </location>
</feature>
<dbReference type="Pfam" id="PF00535">
    <property type="entry name" value="Glycos_transf_2"/>
    <property type="match status" value="1"/>
</dbReference>
<feature type="transmembrane region" description="Helical" evidence="1">
    <location>
        <begin position="961"/>
        <end position="982"/>
    </location>
</feature>
<keyword evidence="4" id="KW-1185">Reference proteome</keyword>
<feature type="transmembrane region" description="Helical" evidence="1">
    <location>
        <begin position="730"/>
        <end position="752"/>
    </location>
</feature>
<dbReference type="STRING" id="1123357.SAMN02745244_01832"/>
<gene>
    <name evidence="3" type="ORF">SAMN02745244_01832</name>
</gene>
<feature type="transmembrane region" description="Helical" evidence="1">
    <location>
        <begin position="550"/>
        <end position="577"/>
    </location>
</feature>
<dbReference type="PANTHER" id="PTHR43685:SF3">
    <property type="entry name" value="SLR2126 PROTEIN"/>
    <property type="match status" value="1"/>
</dbReference>
<evidence type="ECO:0000256" key="1">
    <source>
        <dbReference type="SAM" id="Phobius"/>
    </source>
</evidence>
<feature type="transmembrane region" description="Helical" evidence="1">
    <location>
        <begin position="584"/>
        <end position="601"/>
    </location>
</feature>
<dbReference type="OrthoDB" id="3734530at2"/>
<keyword evidence="1" id="KW-1133">Transmembrane helix</keyword>
<dbReference type="InterPro" id="IPR029044">
    <property type="entry name" value="Nucleotide-diphossugar_trans"/>
</dbReference>
<proteinExistence type="predicted"/>
<name>A0A1M6GZ38_9ACTN</name>
<organism evidence="3 4">
    <name type="scientific">Tessaracoccus bendigoensis DSM 12906</name>
    <dbReference type="NCBI Taxonomy" id="1123357"/>
    <lineage>
        <taxon>Bacteria</taxon>
        <taxon>Bacillati</taxon>
        <taxon>Actinomycetota</taxon>
        <taxon>Actinomycetes</taxon>
        <taxon>Propionibacteriales</taxon>
        <taxon>Propionibacteriaceae</taxon>
        <taxon>Tessaracoccus</taxon>
    </lineage>
</organism>
<reference evidence="3 4" key="1">
    <citation type="submission" date="2016-11" db="EMBL/GenBank/DDBJ databases">
        <authorList>
            <person name="Jaros S."/>
            <person name="Januszkiewicz K."/>
            <person name="Wedrychowicz H."/>
        </authorList>
    </citation>
    <scope>NUCLEOTIDE SEQUENCE [LARGE SCALE GENOMIC DNA]</scope>
    <source>
        <strain evidence="3 4">DSM 12906</strain>
    </source>
</reference>
<keyword evidence="1" id="KW-0472">Membrane</keyword>
<feature type="transmembrane region" description="Helical" evidence="1">
    <location>
        <begin position="395"/>
        <end position="413"/>
    </location>
</feature>
<feature type="transmembrane region" description="Helical" evidence="1">
    <location>
        <begin position="700"/>
        <end position="718"/>
    </location>
</feature>
<evidence type="ECO:0000259" key="2">
    <source>
        <dbReference type="Pfam" id="PF00535"/>
    </source>
</evidence>
<feature type="transmembrane region" description="Helical" evidence="1">
    <location>
        <begin position="668"/>
        <end position="688"/>
    </location>
</feature>
<dbReference type="PANTHER" id="PTHR43685">
    <property type="entry name" value="GLYCOSYLTRANSFERASE"/>
    <property type="match status" value="1"/>
</dbReference>
<accession>A0A1M6GZ38</accession>
<sequence length="992" mass="104767">MTDEPQHGHEADALWAWIEKEADLPGVDEIRAGSVTAVMVVHNAEEWLPRQLLSLARLDPRPGRLVAVDTGSTDDSAALLERADREGVVDSVITLGADAGFAQAVETALEGSEPEWIWLLHDDSAPHRDALAHLLEGARRSDVVVPKLLEPKRRNYPETISEIGQAITAGGIRVPLAEVGDIDQHQSESREVLGASTAGLLVRGAVWRELGGIAPEVGRHRDGVDLGWRANAVGYRVLTWPQAALNHLRAGHTGLRPDDEHHHVSDRLGALRVAGSRGASTVGLGAASLARAVGFLFAKSPSHAAAELKAWRGYRRSPALTAALAARLPVDDQTPEDLLPSRFWPLRNAVDSFGAGLSERYRSLTEAPAETSIDELTSDDFAAPSLRTRFLSPSTLLVLVLLVTAAIAARTLLGGGPVSGGGLLTAPTSLGEAWQGYLEGDAPWLGLAAVSSLAGFGSPGWFTFLAVVLTPLLAGLSALALLRRLGFASPIACAASAAWAGGTVLLGLVTAGDVTGMVLAVAGPLLVRAVHAVVVNETTGAERLRAPAGAAFWLIVVSAVWPFALPAATIVGVVWALRERARRMEVAVLLAPAWLFLAPWLPTLARYPGRMLTGVDPLAWTDYPPASYALVVGRILPSGLPVWANVVFFAALGLAAVVAMAKLPRKAWLVSLAWLGAPLVIGTALSRLTVSVDGGVVRPLLSPWALLVLAALLLPVLWSQREPGRHKLAGPVALALSGALAVGVWMVVGFAGPVRSVTSVLPGYVRDVISSTRDSRVLALEISDDASVAWNVIDSRQPQWGTGERNPIGSFSAQFNALAYSIAAGDPPDDLAERFRIMGVSHLYVGGVDSSLRATLDNLESMISNPADDRSVVWTVSGLVSRVSIDAEEPFIVDAKVPPGAPERMLYLAESGAADWTASVDSETLPRAGDTERALIDDSVVTFGPLPADGGTLEIHPERHIWRALLHLVVMLGLLLMAAPTLGGATQARRGQ</sequence>
<dbReference type="RefSeq" id="WP_073187375.1">
    <property type="nucleotide sequence ID" value="NZ_FQZG01000029.1"/>
</dbReference>
<dbReference type="SUPFAM" id="SSF53448">
    <property type="entry name" value="Nucleotide-diphospho-sugar transferases"/>
    <property type="match status" value="1"/>
</dbReference>
<keyword evidence="3" id="KW-0808">Transferase</keyword>
<dbReference type="InterPro" id="IPR050834">
    <property type="entry name" value="Glycosyltransf_2"/>
</dbReference>
<dbReference type="InterPro" id="IPR001173">
    <property type="entry name" value="Glyco_trans_2-like"/>
</dbReference>